<dbReference type="PANTHER" id="PTHR34665:SF1">
    <property type="entry name" value="OS02G0595200 PROTEIN"/>
    <property type="match status" value="1"/>
</dbReference>
<feature type="region of interest" description="Disordered" evidence="1">
    <location>
        <begin position="120"/>
        <end position="149"/>
    </location>
</feature>
<keyword evidence="3" id="KW-1185">Reference proteome</keyword>
<name>A0AAW1WT16_RUBAR</name>
<dbReference type="Proteomes" id="UP001457282">
    <property type="component" value="Unassembled WGS sequence"/>
</dbReference>
<gene>
    <name evidence="2" type="ORF">M0R45_024015</name>
</gene>
<dbReference type="PANTHER" id="PTHR34665">
    <property type="entry name" value="DUF3741 DOMAIN-CONTAINING PROTEIN"/>
    <property type="match status" value="1"/>
</dbReference>
<evidence type="ECO:0000256" key="1">
    <source>
        <dbReference type="SAM" id="MobiDB-lite"/>
    </source>
</evidence>
<comment type="caution">
    <text evidence="2">The sequence shown here is derived from an EMBL/GenBank/DDBJ whole genome shotgun (WGS) entry which is preliminary data.</text>
</comment>
<dbReference type="EMBL" id="JBEDUW010000005">
    <property type="protein sequence ID" value="KAK9926804.1"/>
    <property type="molecule type" value="Genomic_DNA"/>
</dbReference>
<dbReference type="AlphaFoldDB" id="A0AAW1WT16"/>
<reference evidence="2 3" key="1">
    <citation type="journal article" date="2023" name="G3 (Bethesda)">
        <title>A chromosome-length genome assembly and annotation of blackberry (Rubus argutus, cv. 'Hillquist').</title>
        <authorList>
            <person name="Bruna T."/>
            <person name="Aryal R."/>
            <person name="Dudchenko O."/>
            <person name="Sargent D.J."/>
            <person name="Mead D."/>
            <person name="Buti M."/>
            <person name="Cavallini A."/>
            <person name="Hytonen T."/>
            <person name="Andres J."/>
            <person name="Pham M."/>
            <person name="Weisz D."/>
            <person name="Mascagni F."/>
            <person name="Usai G."/>
            <person name="Natali L."/>
            <person name="Bassil N."/>
            <person name="Fernandez G.E."/>
            <person name="Lomsadze A."/>
            <person name="Armour M."/>
            <person name="Olukolu B."/>
            <person name="Poorten T."/>
            <person name="Britton C."/>
            <person name="Davik J."/>
            <person name="Ashrafi H."/>
            <person name="Aiden E.L."/>
            <person name="Borodovsky M."/>
            <person name="Worthington M."/>
        </authorList>
    </citation>
    <scope>NUCLEOTIDE SEQUENCE [LARGE SCALE GENOMIC DNA]</scope>
    <source>
        <strain evidence="2">PI 553951</strain>
    </source>
</reference>
<protein>
    <submittedName>
        <fullName evidence="2">Uncharacterized protein</fullName>
    </submittedName>
</protein>
<accession>A0AAW1WT16</accession>
<proteinExistence type="predicted"/>
<sequence>MKKKLQQNHDQELEILKAVAQAWQSHSAGSSRPMTEFDAPLRNFKGRLPSRFKLEAMRKSASFSARESGTYATWDFGQSLWDAYELVAVSKRLESGLLLDDKSLGELDGSSACVHRRRRESKNSLRNLFDNRSSRRYNSEANIPHSDDT</sequence>
<organism evidence="2 3">
    <name type="scientific">Rubus argutus</name>
    <name type="common">Southern blackberry</name>
    <dbReference type="NCBI Taxonomy" id="59490"/>
    <lineage>
        <taxon>Eukaryota</taxon>
        <taxon>Viridiplantae</taxon>
        <taxon>Streptophyta</taxon>
        <taxon>Embryophyta</taxon>
        <taxon>Tracheophyta</taxon>
        <taxon>Spermatophyta</taxon>
        <taxon>Magnoliopsida</taxon>
        <taxon>eudicotyledons</taxon>
        <taxon>Gunneridae</taxon>
        <taxon>Pentapetalae</taxon>
        <taxon>rosids</taxon>
        <taxon>fabids</taxon>
        <taxon>Rosales</taxon>
        <taxon>Rosaceae</taxon>
        <taxon>Rosoideae</taxon>
        <taxon>Rosoideae incertae sedis</taxon>
        <taxon>Rubus</taxon>
    </lineage>
</organism>
<evidence type="ECO:0000313" key="3">
    <source>
        <dbReference type="Proteomes" id="UP001457282"/>
    </source>
</evidence>
<evidence type="ECO:0000313" key="2">
    <source>
        <dbReference type="EMBL" id="KAK9926804.1"/>
    </source>
</evidence>